<dbReference type="InterPro" id="IPR039852">
    <property type="entry name" value="CAND1/CAND2"/>
</dbReference>
<organism evidence="5 6">
    <name type="scientific">Leptomonas seymouri</name>
    <dbReference type="NCBI Taxonomy" id="5684"/>
    <lineage>
        <taxon>Eukaryota</taxon>
        <taxon>Discoba</taxon>
        <taxon>Euglenozoa</taxon>
        <taxon>Kinetoplastea</taxon>
        <taxon>Metakinetoplastina</taxon>
        <taxon>Trypanosomatida</taxon>
        <taxon>Trypanosomatidae</taxon>
        <taxon>Leishmaniinae</taxon>
        <taxon>Leptomonas</taxon>
    </lineage>
</organism>
<dbReference type="Pfam" id="PF08623">
    <property type="entry name" value="TIP120"/>
    <property type="match status" value="1"/>
</dbReference>
<gene>
    <name evidence="5" type="ORF">ABL78_4122</name>
</gene>
<comment type="similarity">
    <text evidence="1">Belongs to the CAND family.</text>
</comment>
<dbReference type="AlphaFoldDB" id="A0A0N1PC63"/>
<dbReference type="InterPro" id="IPR016024">
    <property type="entry name" value="ARM-type_fold"/>
</dbReference>
<evidence type="ECO:0000256" key="2">
    <source>
        <dbReference type="ARBA" id="ARBA00022737"/>
    </source>
</evidence>
<accession>A0A0N1PC63</accession>
<evidence type="ECO:0000256" key="1">
    <source>
        <dbReference type="ARBA" id="ARBA00007657"/>
    </source>
</evidence>
<dbReference type="Proteomes" id="UP000038009">
    <property type="component" value="Unassembled WGS sequence"/>
</dbReference>
<reference evidence="5 6" key="1">
    <citation type="journal article" date="2015" name="PLoS Pathog.">
        <title>Leptomonas seymouri: Adaptations to the Dixenous Life Cycle Analyzed by Genome Sequencing, Transcriptome Profiling and Co-infection with Leishmania donovani.</title>
        <authorList>
            <person name="Kraeva N."/>
            <person name="Butenko A."/>
            <person name="Hlavacova J."/>
            <person name="Kostygov A."/>
            <person name="Myskova J."/>
            <person name="Grybchuk D."/>
            <person name="Lestinova T."/>
            <person name="Votypka J."/>
            <person name="Volf P."/>
            <person name="Opperdoes F."/>
            <person name="Flegontov P."/>
            <person name="Lukes J."/>
            <person name="Yurchenko V."/>
        </authorList>
    </citation>
    <scope>NUCLEOTIDE SEQUENCE [LARGE SCALE GENOMIC DNA]</scope>
    <source>
        <strain evidence="5 6">ATCC 30220</strain>
    </source>
</reference>
<dbReference type="OrthoDB" id="6260732at2759"/>
<feature type="domain" description="TATA-binding protein interacting (TIP20)" evidence="4">
    <location>
        <begin position="1048"/>
        <end position="1112"/>
    </location>
</feature>
<evidence type="ECO:0000259" key="4">
    <source>
        <dbReference type="Pfam" id="PF08623"/>
    </source>
</evidence>
<keyword evidence="2" id="KW-0677">Repeat</keyword>
<proteinExistence type="inferred from homology"/>
<protein>
    <recommendedName>
        <fullName evidence="4">TATA-binding protein interacting (TIP20) domain-containing protein</fullName>
    </recommendedName>
</protein>
<dbReference type="EMBL" id="LJSK01000115">
    <property type="protein sequence ID" value="KPI86798.1"/>
    <property type="molecule type" value="Genomic_DNA"/>
</dbReference>
<dbReference type="PANTHER" id="PTHR12696">
    <property type="entry name" value="TIP120"/>
    <property type="match status" value="1"/>
</dbReference>
<dbReference type="InterPro" id="IPR011989">
    <property type="entry name" value="ARM-like"/>
</dbReference>
<dbReference type="VEuPathDB" id="TriTrypDB:Lsey_0115_0060"/>
<dbReference type="InterPro" id="IPR013932">
    <property type="entry name" value="TATA-bd_TIP120"/>
</dbReference>
<sequence length="1228" mass="133938">MALFQIDRFLKDIKHVDKDLRLMALFDLRRFLPNAEEGSIPNEVVEKTLACLSPDERCEEVQNEAANVLHAMVVKCQQRDAILQHLLLSVAQKPQPSNSEAVNLHYLCGMAFKKCCVEFAEEARRNIFFWQKQLSAARALCKGCAANLASSSLDEATREIMYSAVNALVPAYKDALDGRAALIMRAVQDFQSAASIRHASLTLVESLIASVDAATQEKVLSDSVMLLLGAKLGEHYVSYLQLCEAELRALRMPPKHIMQKIFDSVCERLRHATEHYDGAEDSSEILLEVLDSFLQLNSGDESIFSWQASFTAIKDLISFDPYYTGSEVEPAGDEGYNDEYDDYYDYNNDVADSTWKLRMRAIRVLQTLVAQHDDKALGVEALTMMAGTLRDRVELVRLDGVKLIRAVARRGYARDANCLSLIVSRCTELCGLLESDEEKMLTAVTKALEEVFEVFAHANALTEVIVPLLLRQVRENAAFLASNAGTVDGLRSIVANVVSAAGGQQVCGAVVELSAQLPVLCTSGARSETAAAGIVRVSRTLASVYAATHAASIPAALGNEYVAMVSNTAVPVGCRAAAMESLAGWISTCGFAIFEKSVPAALWTALDTDVLQLPALRALHTITSSDVVSALVPISAMQSVEALLCSSQPSSVRAAAVDVLLGRLSAPSAASLDPTYLQRLMQLYAPGRPLSLASCELSEMRPFAQLLRQLFLHTCDSGSTGLFYTSYIASMWRHLTKLVSVVAFSRSLLDAALESIAMLLAAVYARVVPARAAIERDLADFLTQDQAHLTCSYTLVHCIAAEYVSGFLEMLSTRIPGNGYFLLCVGEAGKKNALEPQWCALLLDSVTSKQGEEVRTCGEVALSYSMLHPANASTILIPCGKRATDGNAAGRYYYVKAVKEAATLALPRRTTAFHDPEICEKLLTIFLGAAAGPDLEELYGACVGVLSAFLVDTGATPRIASIFFSGDVSLDMQVACMVALRYFLNALVERGVSVEVYRAAFIQALLQLKRPANPKESTAPSLPLRSMAMRLLMAVLQHCPQWLLCDETRTSIFPNLLAELREDGTLQGTIDLSGYTHRVDRGLECRKLAFESLSTVFWAGRHHNIDLASFCSAKSEVVDALIVACSPHNKGDRDSFINDTAKELLMRFVESNPYYAFTEAQLDLLVDKLSRDIKSGASPNDALKTTLLFTVKCVMRLSSIPAFAYHKGFQEVAEVARTSGLLTQSLKM</sequence>
<evidence type="ECO:0000313" key="6">
    <source>
        <dbReference type="Proteomes" id="UP000038009"/>
    </source>
</evidence>
<evidence type="ECO:0000256" key="3">
    <source>
        <dbReference type="ARBA" id="ARBA00022786"/>
    </source>
</evidence>
<dbReference type="OMA" id="WKLRMWA"/>
<keyword evidence="3" id="KW-0833">Ubl conjugation pathway</keyword>
<name>A0A0N1PC63_LEPSE</name>
<evidence type="ECO:0000313" key="5">
    <source>
        <dbReference type="EMBL" id="KPI86798.1"/>
    </source>
</evidence>
<dbReference type="GO" id="GO:0010265">
    <property type="term" value="P:SCF complex assembly"/>
    <property type="evidence" value="ECO:0007669"/>
    <property type="project" value="InterPro"/>
</dbReference>
<dbReference type="SUPFAM" id="SSF48371">
    <property type="entry name" value="ARM repeat"/>
    <property type="match status" value="1"/>
</dbReference>
<comment type="caution">
    <text evidence="5">The sequence shown here is derived from an EMBL/GenBank/DDBJ whole genome shotgun (WGS) entry which is preliminary data.</text>
</comment>
<dbReference type="Gene3D" id="1.25.10.10">
    <property type="entry name" value="Leucine-rich Repeat Variant"/>
    <property type="match status" value="1"/>
</dbReference>
<keyword evidence="6" id="KW-1185">Reference proteome</keyword>